<gene>
    <name evidence="5" type="ORF">D9753_31910</name>
</gene>
<keyword evidence="6" id="KW-1185">Reference proteome</keyword>
<dbReference type="AlphaFoldDB" id="A0A3G2JPS9"/>
<dbReference type="InterPro" id="IPR041916">
    <property type="entry name" value="Anti_sigma_zinc_sf"/>
</dbReference>
<feature type="region of interest" description="Disordered" evidence="3">
    <location>
        <begin position="66"/>
        <end position="90"/>
    </location>
</feature>
<evidence type="ECO:0000313" key="6">
    <source>
        <dbReference type="Proteomes" id="UP000268329"/>
    </source>
</evidence>
<evidence type="ECO:0000256" key="2">
    <source>
        <dbReference type="ARBA" id="ARBA00023163"/>
    </source>
</evidence>
<dbReference type="OrthoDB" id="4235946at2"/>
<evidence type="ECO:0000256" key="1">
    <source>
        <dbReference type="ARBA" id="ARBA00023015"/>
    </source>
</evidence>
<dbReference type="EMBL" id="CP033073">
    <property type="protein sequence ID" value="AYN42719.1"/>
    <property type="molecule type" value="Genomic_DNA"/>
</dbReference>
<dbReference type="Gene3D" id="1.10.10.1320">
    <property type="entry name" value="Anti-sigma factor, zinc-finger domain"/>
    <property type="match status" value="1"/>
</dbReference>
<evidence type="ECO:0000313" key="5">
    <source>
        <dbReference type="EMBL" id="AYN42719.1"/>
    </source>
</evidence>
<dbReference type="RefSeq" id="WP_121790146.1">
    <property type="nucleotide sequence ID" value="NZ_CP033073.1"/>
</dbReference>
<dbReference type="Proteomes" id="UP000268329">
    <property type="component" value="Chromosome"/>
</dbReference>
<evidence type="ECO:0000256" key="3">
    <source>
        <dbReference type="SAM" id="MobiDB-lite"/>
    </source>
</evidence>
<dbReference type="InterPro" id="IPR027383">
    <property type="entry name" value="Znf_put"/>
</dbReference>
<name>A0A3G2JPS9_9ACTN</name>
<reference evidence="5 6" key="1">
    <citation type="submission" date="2018-10" db="EMBL/GenBank/DDBJ databases">
        <title>The genome of Streptomyces dangxiongensis Z022.</title>
        <authorList>
            <person name="Zhang B."/>
        </authorList>
    </citation>
    <scope>NUCLEOTIDE SEQUENCE [LARGE SCALE GENOMIC DNA]</scope>
    <source>
        <strain evidence="5 6">Z022</strain>
    </source>
</reference>
<sequence length="115" mass="12225">MLAPSQKCRTICDLLAGHALNVLEPADASAVGAHLATCSTCRDEHDCLAAVAAHLTSLRDALARDTGRQRPSYVPGMAGSRHCPRHQHRGRGSARGAVAASLTLSQWVSRIAYVR</sequence>
<organism evidence="5 6">
    <name type="scientific">Streptomyces dangxiongensis</name>
    <dbReference type="NCBI Taxonomy" id="1442032"/>
    <lineage>
        <taxon>Bacteria</taxon>
        <taxon>Bacillati</taxon>
        <taxon>Actinomycetota</taxon>
        <taxon>Actinomycetes</taxon>
        <taxon>Kitasatosporales</taxon>
        <taxon>Streptomycetaceae</taxon>
        <taxon>Streptomyces</taxon>
    </lineage>
</organism>
<keyword evidence="1" id="KW-0805">Transcription regulation</keyword>
<accession>A0A3G2JPS9</accession>
<evidence type="ECO:0000259" key="4">
    <source>
        <dbReference type="Pfam" id="PF13490"/>
    </source>
</evidence>
<protein>
    <submittedName>
        <fullName evidence="5">Zf-HC2 domain-containing protein</fullName>
    </submittedName>
</protein>
<feature type="domain" description="Putative zinc-finger" evidence="4">
    <location>
        <begin position="8"/>
        <end position="42"/>
    </location>
</feature>
<proteinExistence type="predicted"/>
<dbReference type="KEGG" id="sdd:D9753_31910"/>
<dbReference type="Pfam" id="PF13490">
    <property type="entry name" value="zf-HC2"/>
    <property type="match status" value="1"/>
</dbReference>
<keyword evidence="2" id="KW-0804">Transcription</keyword>